<name>A0A178TL81_9BACL</name>
<dbReference type="EMBL" id="SBBW01000025">
    <property type="protein sequence ID" value="RWU13386.1"/>
    <property type="molecule type" value="Genomic_DNA"/>
</dbReference>
<reference evidence="3 5" key="2">
    <citation type="submission" date="2019-01" db="EMBL/GenBank/DDBJ databases">
        <title>Anoxybacillus flavithermus in powdered infant formula.</title>
        <authorList>
            <person name="Rhee M.S."/>
            <person name="Choi I.-G."/>
            <person name="Cho T.J."/>
            <person name="Park B."/>
        </authorList>
    </citation>
    <scope>NUCLEOTIDE SEQUENCE [LARGE SCALE GENOMIC DNA]</scope>
    <source>
        <strain evidence="3 5">FHS-PPAM212</strain>
    </source>
</reference>
<sequence length="403" mass="47297">MYQTIVMTCGVSLLSLSEKNVFAKKTSELLQLLCIGKREFSELLSKRQIDDETREVISKWIDQTKMYVAEAEREPNSVSAEYSMMYELRKRGKLGKFPRVELVLTNTVGGNIVEQLLQRLFEEHFSASVGSSYVDIDVSEPKQMNRILGEYMQKVSEKLSQGEPSSTCFAPLGGYKIMTALGYIVGSFLGYPTAYLYENSQIIHEIPPIPIHLDDRFVQQHIDLLRRCRVDAIHMDELSYREHQVISTYSSIFQQEEGYVYLTPFGEFLLEHERYKHLFETKYFATKQVIKMIEKDKQFSIDQIKELVKKLKYAERIIPDLQHEKEFEKIDQRKVKFHLYKSITGKVFRLAYQYDEAEDQLYANYLWFDHKQYEREAEKGVGLYEAYDEFQDVTHLILGNTIK</sequence>
<evidence type="ECO:0000313" key="4">
    <source>
        <dbReference type="Proteomes" id="UP000078336"/>
    </source>
</evidence>
<dbReference type="Proteomes" id="UP000078336">
    <property type="component" value="Unassembled WGS sequence"/>
</dbReference>
<dbReference type="RefSeq" id="WP_004889349.1">
    <property type="nucleotide sequence ID" value="NZ_JABJUR010000030.1"/>
</dbReference>
<accession>A0A178TL81</accession>
<dbReference type="Pfam" id="PF09651">
    <property type="entry name" value="Cas_APE2256"/>
    <property type="match status" value="1"/>
</dbReference>
<comment type="caution">
    <text evidence="2">The sequence shown here is derived from an EMBL/GenBank/DDBJ whole genome shotgun (WGS) entry which is preliminary data.</text>
</comment>
<gene>
    <name evidence="3" type="ORF">EA138_07905</name>
    <name evidence="2" type="ORF">TAF16_0595</name>
</gene>
<reference evidence="2 4" key="1">
    <citation type="submission" date="2016-03" db="EMBL/GenBank/DDBJ databases">
        <title>Spore heat resistance.</title>
        <authorList>
            <person name="Boekhorst J."/>
            <person name="Berendsen E.M."/>
            <person name="Wells-Bennik M.H."/>
            <person name="Kuipers O.P."/>
        </authorList>
    </citation>
    <scope>NUCLEOTIDE SEQUENCE [LARGE SCALE GENOMIC DNA]</scope>
    <source>
        <strain evidence="2 4">AF16</strain>
    </source>
</reference>
<evidence type="ECO:0000313" key="2">
    <source>
        <dbReference type="EMBL" id="OAO81672.1"/>
    </source>
</evidence>
<keyword evidence="4" id="KW-1185">Reference proteome</keyword>
<organism evidence="2 4">
    <name type="scientific">Anoxybacillus flavithermus</name>
    <dbReference type="NCBI Taxonomy" id="33934"/>
    <lineage>
        <taxon>Bacteria</taxon>
        <taxon>Bacillati</taxon>
        <taxon>Bacillota</taxon>
        <taxon>Bacilli</taxon>
        <taxon>Bacillales</taxon>
        <taxon>Anoxybacillaceae</taxon>
        <taxon>Anoxybacillus</taxon>
    </lineage>
</organism>
<protein>
    <submittedName>
        <fullName evidence="3">CRISPR-associated protein</fullName>
    </submittedName>
</protein>
<dbReference type="Proteomes" id="UP000286434">
    <property type="component" value="Unassembled WGS sequence"/>
</dbReference>
<evidence type="ECO:0000313" key="5">
    <source>
        <dbReference type="Proteomes" id="UP000286434"/>
    </source>
</evidence>
<evidence type="ECO:0000259" key="1">
    <source>
        <dbReference type="Pfam" id="PF09651"/>
    </source>
</evidence>
<dbReference type="EMBL" id="LUCQ01000045">
    <property type="protein sequence ID" value="OAO81672.1"/>
    <property type="molecule type" value="Genomic_DNA"/>
</dbReference>
<dbReference type="PATRIC" id="fig|33934.7.peg.2142"/>
<feature type="domain" description="CRISPR system ring nuclease SSO1393-like" evidence="1">
    <location>
        <begin position="77"/>
        <end position="208"/>
    </location>
</feature>
<evidence type="ECO:0000313" key="3">
    <source>
        <dbReference type="EMBL" id="RWU13386.1"/>
    </source>
</evidence>
<dbReference type="Gene3D" id="3.40.50.10770">
    <property type="entry name" value="Hypothetical protein VC1899 like domain (Restriction endonuclease-like)"/>
    <property type="match status" value="1"/>
</dbReference>
<proteinExistence type="predicted"/>
<dbReference type="AlphaFoldDB" id="A0A178TL81"/>
<dbReference type="InterPro" id="IPR013442">
    <property type="entry name" value="SSO1393-like"/>
</dbReference>
<dbReference type="OrthoDB" id="2973119at2"/>